<evidence type="ECO:0000313" key="1">
    <source>
        <dbReference type="EMBL" id="EPB70665.1"/>
    </source>
</evidence>
<keyword evidence="2" id="KW-1185">Reference proteome</keyword>
<name>A0A0D6LEZ6_9BILA</name>
<proteinExistence type="predicted"/>
<protein>
    <submittedName>
        <fullName evidence="1">Uncharacterized protein</fullName>
    </submittedName>
</protein>
<reference evidence="1 2" key="1">
    <citation type="submission" date="2013-05" db="EMBL/GenBank/DDBJ databases">
        <title>Draft genome of the parasitic nematode Anyclostoma ceylanicum.</title>
        <authorList>
            <person name="Mitreva M."/>
        </authorList>
    </citation>
    <scope>NUCLEOTIDE SEQUENCE [LARGE SCALE GENOMIC DNA]</scope>
</reference>
<dbReference type="Proteomes" id="UP000054495">
    <property type="component" value="Unassembled WGS sequence"/>
</dbReference>
<dbReference type="EMBL" id="KE125173">
    <property type="protein sequence ID" value="EPB70665.1"/>
    <property type="molecule type" value="Genomic_DNA"/>
</dbReference>
<sequence>MAPTNKYTHVQNRNSHYVIPGATTMGTAMTMGTVMTTAMVITMAMTMDGTVVGTITVEEEAEEDVIGTVGCTAIITSGRRSIVG</sequence>
<evidence type="ECO:0000313" key="2">
    <source>
        <dbReference type="Proteomes" id="UP000054495"/>
    </source>
</evidence>
<accession>A0A0D6LEZ6</accession>
<dbReference type="AlphaFoldDB" id="A0A0D6LEZ6"/>
<organism evidence="1 2">
    <name type="scientific">Ancylostoma ceylanicum</name>
    <dbReference type="NCBI Taxonomy" id="53326"/>
    <lineage>
        <taxon>Eukaryota</taxon>
        <taxon>Metazoa</taxon>
        <taxon>Ecdysozoa</taxon>
        <taxon>Nematoda</taxon>
        <taxon>Chromadorea</taxon>
        <taxon>Rhabditida</taxon>
        <taxon>Rhabditina</taxon>
        <taxon>Rhabditomorpha</taxon>
        <taxon>Strongyloidea</taxon>
        <taxon>Ancylostomatidae</taxon>
        <taxon>Ancylostomatinae</taxon>
        <taxon>Ancylostoma</taxon>
    </lineage>
</organism>
<gene>
    <name evidence="1" type="ORF">ANCCEY_10243</name>
</gene>